<proteinExistence type="predicted"/>
<feature type="compositionally biased region" description="Low complexity" evidence="1">
    <location>
        <begin position="155"/>
        <end position="176"/>
    </location>
</feature>
<evidence type="ECO:0000256" key="1">
    <source>
        <dbReference type="SAM" id="MobiDB-lite"/>
    </source>
</evidence>
<sequence length="279" mass="28114">MGQQHCTAQPAAHRAPALWLAVPVVAGTAGALGWSHVLRLQASGTGNDPQLTLAALTSALCLAVAGWWIGGLAMVCVGALARTLRWHPVERWAARLTPGFVARTAAALVGAQLLAFSPAHADDAAPDPFWAPAAPGTEQLAPPTEGASDTAPGQSPGAGSSTPETPSSASPSPGSPDGAHGTADRAADTSATGAEAPAHRAAPPARDRVADGALTVVEGDTLWDLTAQLLGPGATDGVVCEHLASWLDHNTLAEHGDLIHPGDVLRVPPRLLDAAGSSR</sequence>
<dbReference type="InterPro" id="IPR036779">
    <property type="entry name" value="LysM_dom_sf"/>
</dbReference>
<dbReference type="Proteomes" id="UP000277871">
    <property type="component" value="Unassembled WGS sequence"/>
</dbReference>
<gene>
    <name evidence="3" type="ORF">EAE32_05440</name>
</gene>
<feature type="compositionally biased region" description="Low complexity" evidence="1">
    <location>
        <begin position="191"/>
        <end position="204"/>
    </location>
</feature>
<keyword evidence="2" id="KW-0812">Transmembrane</keyword>
<name>A0A3L9LBZ8_9MICC</name>
<evidence type="ECO:0000256" key="2">
    <source>
        <dbReference type="SAM" id="Phobius"/>
    </source>
</evidence>
<dbReference type="EMBL" id="RDEX01000001">
    <property type="protein sequence ID" value="RLY94607.1"/>
    <property type="molecule type" value="Genomic_DNA"/>
</dbReference>
<feature type="transmembrane region" description="Helical" evidence="2">
    <location>
        <begin position="55"/>
        <end position="81"/>
    </location>
</feature>
<feature type="region of interest" description="Disordered" evidence="1">
    <location>
        <begin position="126"/>
        <end position="207"/>
    </location>
</feature>
<accession>A0A3L9LBZ8</accession>
<evidence type="ECO:0000313" key="3">
    <source>
        <dbReference type="EMBL" id="RLY94607.1"/>
    </source>
</evidence>
<keyword evidence="2" id="KW-1133">Transmembrane helix</keyword>
<reference evidence="3 4" key="1">
    <citation type="submission" date="2018-10" db="EMBL/GenBank/DDBJ databases">
        <title>Kocuria tytonicola, new bacteria from the preen glands of American barn owls (Tyto furcata).</title>
        <authorList>
            <person name="Braun M.S."/>
            <person name="Wang E."/>
            <person name="Zimmermann S."/>
            <person name="Boutin S."/>
            <person name="Wagner H."/>
            <person name="Wink M."/>
        </authorList>
    </citation>
    <scope>NUCLEOTIDE SEQUENCE [LARGE SCALE GENOMIC DNA]</scope>
    <source>
        <strain evidence="3 4">473</strain>
    </source>
</reference>
<organism evidence="3 4">
    <name type="scientific">Kocuria tytonicola</name>
    <dbReference type="NCBI Taxonomy" id="2055946"/>
    <lineage>
        <taxon>Bacteria</taxon>
        <taxon>Bacillati</taxon>
        <taxon>Actinomycetota</taxon>
        <taxon>Actinomycetes</taxon>
        <taxon>Micrococcales</taxon>
        <taxon>Micrococcaceae</taxon>
        <taxon>Kocuria</taxon>
    </lineage>
</organism>
<keyword evidence="2" id="KW-0472">Membrane</keyword>
<feature type="compositionally biased region" description="Low complexity" evidence="1">
    <location>
        <begin position="126"/>
        <end position="135"/>
    </location>
</feature>
<keyword evidence="4" id="KW-1185">Reference proteome</keyword>
<dbReference type="Gene3D" id="3.10.350.10">
    <property type="entry name" value="LysM domain"/>
    <property type="match status" value="1"/>
</dbReference>
<feature type="transmembrane region" description="Helical" evidence="2">
    <location>
        <begin position="17"/>
        <end position="35"/>
    </location>
</feature>
<evidence type="ECO:0000313" key="4">
    <source>
        <dbReference type="Proteomes" id="UP000277871"/>
    </source>
</evidence>
<protein>
    <recommendedName>
        <fullName evidence="5">LysM domain-containing protein</fullName>
    </recommendedName>
</protein>
<dbReference type="RefSeq" id="WP_121864399.1">
    <property type="nucleotide sequence ID" value="NZ_RDEX01000001.1"/>
</dbReference>
<evidence type="ECO:0008006" key="5">
    <source>
        <dbReference type="Google" id="ProtNLM"/>
    </source>
</evidence>
<dbReference type="AlphaFoldDB" id="A0A3L9LBZ8"/>
<comment type="caution">
    <text evidence="3">The sequence shown here is derived from an EMBL/GenBank/DDBJ whole genome shotgun (WGS) entry which is preliminary data.</text>
</comment>